<evidence type="ECO:0000256" key="3">
    <source>
        <dbReference type="ARBA" id="ARBA00023163"/>
    </source>
</evidence>
<dbReference type="Gene3D" id="1.10.10.10">
    <property type="entry name" value="Winged helix-like DNA-binding domain superfamily/Winged helix DNA-binding domain"/>
    <property type="match status" value="1"/>
</dbReference>
<protein>
    <submittedName>
        <fullName evidence="5">Helix-turn-helix domain-containing protein</fullName>
    </submittedName>
</protein>
<name>A0ABZ1HXF2_9PSEU</name>
<evidence type="ECO:0000259" key="4">
    <source>
        <dbReference type="PROSITE" id="PS51118"/>
    </source>
</evidence>
<dbReference type="PANTHER" id="PTHR33204">
    <property type="entry name" value="TRANSCRIPTIONAL REGULATOR, MARR FAMILY"/>
    <property type="match status" value="1"/>
</dbReference>
<feature type="domain" description="HTH hxlR-type" evidence="4">
    <location>
        <begin position="32"/>
        <end position="131"/>
    </location>
</feature>
<reference evidence="5 6" key="1">
    <citation type="journal article" date="2015" name="Int. J. Syst. Evol. Microbiol.">
        <title>Amycolatopsis rhabdoformis sp. nov., an actinomycete isolated from a tropical forest soil.</title>
        <authorList>
            <person name="Souza W.R."/>
            <person name="Silva R.E."/>
            <person name="Goodfellow M."/>
            <person name="Busarakam K."/>
            <person name="Figueiro F.S."/>
            <person name="Ferreira D."/>
            <person name="Rodrigues-Filho E."/>
            <person name="Moraes L.A.B."/>
            <person name="Zucchi T.D."/>
        </authorList>
    </citation>
    <scope>NUCLEOTIDE SEQUENCE [LARGE SCALE GENOMIC DNA]</scope>
    <source>
        <strain evidence="5 6">NCIMB 14900</strain>
    </source>
</reference>
<dbReference type="PANTHER" id="PTHR33204:SF18">
    <property type="entry name" value="TRANSCRIPTIONAL REGULATORY PROTEIN"/>
    <property type="match status" value="1"/>
</dbReference>
<gene>
    <name evidence="5" type="ORF">VSH64_25335</name>
</gene>
<dbReference type="InterPro" id="IPR036390">
    <property type="entry name" value="WH_DNA-bd_sf"/>
</dbReference>
<dbReference type="EMBL" id="CP142149">
    <property type="protein sequence ID" value="WSE26201.1"/>
    <property type="molecule type" value="Genomic_DNA"/>
</dbReference>
<dbReference type="PROSITE" id="PS51118">
    <property type="entry name" value="HTH_HXLR"/>
    <property type="match status" value="1"/>
</dbReference>
<organism evidence="5 6">
    <name type="scientific">Amycolatopsis rhabdoformis</name>
    <dbReference type="NCBI Taxonomy" id="1448059"/>
    <lineage>
        <taxon>Bacteria</taxon>
        <taxon>Bacillati</taxon>
        <taxon>Actinomycetota</taxon>
        <taxon>Actinomycetes</taxon>
        <taxon>Pseudonocardiales</taxon>
        <taxon>Pseudonocardiaceae</taxon>
        <taxon>Amycolatopsis</taxon>
    </lineage>
</organism>
<dbReference type="InterPro" id="IPR002577">
    <property type="entry name" value="HTH_HxlR"/>
</dbReference>
<dbReference type="InterPro" id="IPR036388">
    <property type="entry name" value="WH-like_DNA-bd_sf"/>
</dbReference>
<keyword evidence="3" id="KW-0804">Transcription</keyword>
<accession>A0ABZ1HXF2</accession>
<keyword evidence="6" id="KW-1185">Reference proteome</keyword>
<proteinExistence type="predicted"/>
<evidence type="ECO:0000313" key="6">
    <source>
        <dbReference type="Proteomes" id="UP001330812"/>
    </source>
</evidence>
<evidence type="ECO:0000313" key="5">
    <source>
        <dbReference type="EMBL" id="WSE26201.1"/>
    </source>
</evidence>
<evidence type="ECO:0000256" key="1">
    <source>
        <dbReference type="ARBA" id="ARBA00023015"/>
    </source>
</evidence>
<keyword evidence="1" id="KW-0805">Transcription regulation</keyword>
<dbReference type="SUPFAM" id="SSF46785">
    <property type="entry name" value="Winged helix' DNA-binding domain"/>
    <property type="match status" value="1"/>
</dbReference>
<keyword evidence="2" id="KW-0238">DNA-binding</keyword>
<sequence>MAHTQEPTADRPVVSRIGRFADRDAFTAEGWCKLERTLELVGTRSAMILLREAFYGGRRFDELARRTGLSDAVAAKRLKQLVDDGLLRQQPYQEPGSRTRQEYVLTERGRTLFPVVVAMMSWGATLEGREGGVELVHAECGEPLTAVVRCAAGHDVGIEDAAAQTIREGRKARRS</sequence>
<dbReference type="Proteomes" id="UP001330812">
    <property type="component" value="Chromosome"/>
</dbReference>
<dbReference type="Pfam" id="PF01638">
    <property type="entry name" value="HxlR"/>
    <property type="match status" value="1"/>
</dbReference>
<dbReference type="RefSeq" id="WP_326565169.1">
    <property type="nucleotide sequence ID" value="NZ_CP142149.1"/>
</dbReference>
<evidence type="ECO:0000256" key="2">
    <source>
        <dbReference type="ARBA" id="ARBA00023125"/>
    </source>
</evidence>